<dbReference type="InterPro" id="IPR000436">
    <property type="entry name" value="Sushi_SCR_CCP_dom"/>
</dbReference>
<gene>
    <name evidence="6" type="primary">LOC117241803</name>
</gene>
<name>A0A6J3LEQ1_9HYME</name>
<dbReference type="GeneID" id="117241803"/>
<evidence type="ECO:0000313" key="6">
    <source>
        <dbReference type="RefSeq" id="XP_033363832.1"/>
    </source>
</evidence>
<dbReference type="KEGG" id="bvk:117241803"/>
<comment type="caution">
    <text evidence="3">Lacks conserved residue(s) required for the propagation of feature annotation.</text>
</comment>
<evidence type="ECO:0000256" key="2">
    <source>
        <dbReference type="PIRSR" id="PIRSR001221-1"/>
    </source>
</evidence>
<evidence type="ECO:0000256" key="3">
    <source>
        <dbReference type="PROSITE-ProRule" id="PRU00302"/>
    </source>
</evidence>
<evidence type="ECO:0000313" key="5">
    <source>
        <dbReference type="Proteomes" id="UP000504631"/>
    </source>
</evidence>
<dbReference type="Gene3D" id="3.90.1300.10">
    <property type="entry name" value="Amidase signature (AS) domain"/>
    <property type="match status" value="1"/>
</dbReference>
<protein>
    <submittedName>
        <fullName evidence="6">Fatty-acid amide hydrolase 2-like isoform X1</fullName>
    </submittedName>
</protein>
<dbReference type="InterPro" id="IPR023631">
    <property type="entry name" value="Amidase_dom"/>
</dbReference>
<dbReference type="Pfam" id="PF01425">
    <property type="entry name" value="Amidase"/>
    <property type="match status" value="1"/>
</dbReference>
<proteinExistence type="predicted"/>
<evidence type="ECO:0000256" key="1">
    <source>
        <dbReference type="ARBA" id="ARBA00023157"/>
    </source>
</evidence>
<dbReference type="Proteomes" id="UP000504631">
    <property type="component" value="Unplaced"/>
</dbReference>
<feature type="active site" description="Charge relay system" evidence="2">
    <location>
        <position position="140"/>
    </location>
</feature>
<keyword evidence="3" id="KW-0768">Sushi</keyword>
<dbReference type="PANTHER" id="PTHR43372">
    <property type="entry name" value="FATTY-ACID AMIDE HYDROLASE"/>
    <property type="match status" value="1"/>
</dbReference>
<keyword evidence="1" id="KW-1015">Disulfide bond</keyword>
<organism evidence="5 6">
    <name type="scientific">Bombus vosnesenskii</name>
    <dbReference type="NCBI Taxonomy" id="207650"/>
    <lineage>
        <taxon>Eukaryota</taxon>
        <taxon>Metazoa</taxon>
        <taxon>Ecdysozoa</taxon>
        <taxon>Arthropoda</taxon>
        <taxon>Hexapoda</taxon>
        <taxon>Insecta</taxon>
        <taxon>Pterygota</taxon>
        <taxon>Neoptera</taxon>
        <taxon>Endopterygota</taxon>
        <taxon>Hymenoptera</taxon>
        <taxon>Apocrita</taxon>
        <taxon>Aculeata</taxon>
        <taxon>Apoidea</taxon>
        <taxon>Anthophila</taxon>
        <taxon>Apidae</taxon>
        <taxon>Bombus</taxon>
        <taxon>Pyrobombus</taxon>
    </lineage>
</organism>
<dbReference type="AlphaFoldDB" id="A0A6J3LEQ1"/>
<accession>A0A6J3LEQ1</accession>
<reference evidence="6" key="1">
    <citation type="submission" date="2025-08" db="UniProtKB">
        <authorList>
            <consortium name="RefSeq"/>
        </authorList>
    </citation>
    <scope>IDENTIFICATION</scope>
    <source>
        <tissue evidence="6">Muscle</tissue>
    </source>
</reference>
<dbReference type="PANTHER" id="PTHR43372:SF2">
    <property type="entry name" value="IP13792P"/>
    <property type="match status" value="1"/>
</dbReference>
<feature type="active site" description="Acyl-ester intermediate" evidence="2">
    <location>
        <position position="239"/>
    </location>
</feature>
<dbReference type="SUPFAM" id="SSF75304">
    <property type="entry name" value="Amidase signature (AS) enzymes"/>
    <property type="match status" value="1"/>
</dbReference>
<keyword evidence="5" id="KW-1185">Reference proteome</keyword>
<feature type="domain" description="Sushi" evidence="4">
    <location>
        <begin position="245"/>
        <end position="313"/>
    </location>
</feature>
<dbReference type="RefSeq" id="XP_033363832.1">
    <property type="nucleotide sequence ID" value="XM_033507941.1"/>
</dbReference>
<evidence type="ECO:0000259" key="4">
    <source>
        <dbReference type="PROSITE" id="PS50923"/>
    </source>
</evidence>
<dbReference type="GO" id="GO:0012505">
    <property type="term" value="C:endomembrane system"/>
    <property type="evidence" value="ECO:0007669"/>
    <property type="project" value="TreeGrafter"/>
</dbReference>
<feature type="active site" description="Charge relay system" evidence="2">
    <location>
        <position position="215"/>
    </location>
</feature>
<dbReference type="InterPro" id="IPR036928">
    <property type="entry name" value="AS_sf"/>
</dbReference>
<dbReference type="PROSITE" id="PS50923">
    <property type="entry name" value="SUSHI"/>
    <property type="match status" value="1"/>
</dbReference>
<sequence>MKLLWPLIYPKNLDMVNLVIQRLLKYLVFMLCCIVTPILKLQYFKKRKRIPAIKNQLLLISATEIARQIRKKMISSEEVVRAYVERCRDVNPVINAIVESRFSAAIQEAQEVDKLLASTTKTEEELARETPFLGVPITVKESFAVEGMSHMAGVKKKSPQKATKDAVVVSMVRKAGAIVLLVSNTPELCLNWETSNKVTGTTRNPYDTRKIPGGSSGGEAALISSAASIAGIASDVAGSARLPAMFCGIFGHRPTSGLISTEGHKPYSHDESFTLYCTPGTMVRYAEDLSLMMKIMCQSEETWRKFEQKVCLKDMKFFYLEDCCVVTDSISKDVKQAMKKLRIHIETTYGLKVEKARLPAMKFMLNMASLMLSVNLDDIKDDIKCAGSSRCLLEELKSICGMSQNTLSAITYIIMKWVYHKLSESYEREVSAKRDELKKQFEELLGDNGVLIFPTFVSSAYYSNETYPNIFNFMYLTVANVLGIPATHCTMGLNKQGLPVGLQIMANAGNDHLTIAVAKEIDKAFGGWQPPPMSELQV</sequence>
<dbReference type="PIRSF" id="PIRSF001221">
    <property type="entry name" value="Amidase_fungi"/>
    <property type="match status" value="1"/>
</dbReference>
<dbReference type="InterPro" id="IPR052739">
    <property type="entry name" value="FAAH2"/>
</dbReference>